<dbReference type="EMBL" id="FJ362360">
    <property type="protein sequence ID" value="ACI49051.1"/>
    <property type="molecule type" value="Genomic_DNA"/>
</dbReference>
<dbReference type="InterPro" id="IPR017970">
    <property type="entry name" value="Homeobox_CS"/>
</dbReference>
<keyword evidence="2 5" id="KW-0238">DNA-binding</keyword>
<comment type="subcellular location">
    <subcellularLocation>
        <location evidence="1 5 6">Nucleus</location>
    </subcellularLocation>
</comment>
<dbReference type="GO" id="GO:0000977">
    <property type="term" value="F:RNA polymerase II transcription regulatory region sequence-specific DNA binding"/>
    <property type="evidence" value="ECO:0007669"/>
    <property type="project" value="TreeGrafter"/>
</dbReference>
<evidence type="ECO:0000256" key="4">
    <source>
        <dbReference type="ARBA" id="ARBA00023242"/>
    </source>
</evidence>
<dbReference type="SUPFAM" id="SSF46689">
    <property type="entry name" value="Homeodomain-like"/>
    <property type="match status" value="1"/>
</dbReference>
<dbReference type="CDD" id="cd00086">
    <property type="entry name" value="homeodomain"/>
    <property type="match status" value="1"/>
</dbReference>
<evidence type="ECO:0000256" key="3">
    <source>
        <dbReference type="ARBA" id="ARBA00023155"/>
    </source>
</evidence>
<dbReference type="Gene3D" id="1.10.10.60">
    <property type="entry name" value="Homeodomain-like"/>
    <property type="match status" value="1"/>
</dbReference>
<keyword evidence="3 5" id="KW-0371">Homeobox</keyword>
<protein>
    <recommendedName>
        <fullName evidence="8">Homeobox domain-containing protein</fullName>
    </recommendedName>
</protein>
<feature type="compositionally biased region" description="Polar residues" evidence="7">
    <location>
        <begin position="166"/>
        <end position="175"/>
    </location>
</feature>
<dbReference type="SMART" id="SM00389">
    <property type="entry name" value="HOX"/>
    <property type="match status" value="1"/>
</dbReference>
<organism evidence="9">
    <name type="scientific">Caenorhabditis brenneri</name>
    <name type="common">Nematode worm</name>
    <dbReference type="NCBI Taxonomy" id="135651"/>
    <lineage>
        <taxon>Eukaryota</taxon>
        <taxon>Metazoa</taxon>
        <taxon>Ecdysozoa</taxon>
        <taxon>Nematoda</taxon>
        <taxon>Chromadorea</taxon>
        <taxon>Rhabditida</taxon>
        <taxon>Rhabditina</taxon>
        <taxon>Rhabditomorpha</taxon>
        <taxon>Rhabditoidea</taxon>
        <taxon>Rhabditidae</taxon>
        <taxon>Peloderinae</taxon>
        <taxon>Caenorhabditis</taxon>
    </lineage>
</organism>
<dbReference type="GO" id="GO:0000981">
    <property type="term" value="F:DNA-binding transcription factor activity, RNA polymerase II-specific"/>
    <property type="evidence" value="ECO:0007669"/>
    <property type="project" value="InterPro"/>
</dbReference>
<feature type="region of interest" description="Disordered" evidence="7">
    <location>
        <begin position="125"/>
        <end position="178"/>
    </location>
</feature>
<evidence type="ECO:0000313" key="9">
    <source>
        <dbReference type="EMBL" id="ACI49051.1"/>
    </source>
</evidence>
<dbReference type="InterPro" id="IPR009057">
    <property type="entry name" value="Homeodomain-like_sf"/>
</dbReference>
<gene>
    <name evidence="9" type="ORF">Cbre_JD08.003</name>
</gene>
<feature type="region of interest" description="Disordered" evidence="7">
    <location>
        <begin position="1"/>
        <end position="70"/>
    </location>
</feature>
<reference evidence="9" key="1">
    <citation type="journal article" date="2008" name="Genome Res.">
        <title>Multigenome DNA sequence conservation identifies Hox cis-regulatory elements.</title>
        <authorList>
            <person name="Kuntz S.G."/>
            <person name="Schwarz E.M."/>
            <person name="DeModena J.A."/>
            <person name="De Buysscher T."/>
            <person name="Trout D."/>
            <person name="Shizuya H."/>
            <person name="Sternberg P.W."/>
            <person name="Wold B.J."/>
        </authorList>
    </citation>
    <scope>NUCLEOTIDE SEQUENCE</scope>
    <source>
        <strain evidence="9">CB5161</strain>
    </source>
</reference>
<feature type="domain" description="Homeobox" evidence="8">
    <location>
        <begin position="68"/>
        <end position="128"/>
    </location>
</feature>
<dbReference type="Pfam" id="PF00046">
    <property type="entry name" value="Homeodomain"/>
    <property type="match status" value="1"/>
</dbReference>
<dbReference type="PANTHER" id="PTHR24329:SF543">
    <property type="entry name" value="FI01017P-RELATED"/>
    <property type="match status" value="1"/>
</dbReference>
<dbReference type="FunFam" id="1.10.10.60:FF:000679">
    <property type="entry name" value="Homeobox protein aristaless"/>
    <property type="match status" value="1"/>
</dbReference>
<dbReference type="AlphaFoldDB" id="B6VBF8"/>
<accession>B6VBF8</accession>
<evidence type="ECO:0000256" key="6">
    <source>
        <dbReference type="RuleBase" id="RU000682"/>
    </source>
</evidence>
<name>B6VBF8_CAEBE</name>
<sequence length="290" mass="33184">MNIPTVPSDSTSSNPNSTSSTNPSSSTNNFSAFTTFPTYKSTDHFPSSFDSDSSHSKSRKNRDKLIDKKQRRNRTTFTTFQLHALEAAFDKTHYPDVYAREALALKVQLPEVRVQVWFQNRRAKFRRQEKQDTQGEEKPSLKDTMPSWSWMSENKTETPPMLPPANSLSHSSGSSEDFFKNSDGKEVYGFSFTDYPPPPQHPQPDSSTSHINKSGNMFHLNFEETDKKISVKKESPPTPTTNSPFVSDYSHPFLPYYIPNQSFPNAFNQYSMHFPYPIHFEPSQIPQENC</sequence>
<evidence type="ECO:0000259" key="8">
    <source>
        <dbReference type="PROSITE" id="PS50071"/>
    </source>
</evidence>
<evidence type="ECO:0000256" key="1">
    <source>
        <dbReference type="ARBA" id="ARBA00004123"/>
    </source>
</evidence>
<evidence type="ECO:0000256" key="7">
    <source>
        <dbReference type="SAM" id="MobiDB-lite"/>
    </source>
</evidence>
<feature type="DNA-binding region" description="Homeobox" evidence="5">
    <location>
        <begin position="70"/>
        <end position="129"/>
    </location>
</feature>
<keyword evidence="4 5" id="KW-0539">Nucleus</keyword>
<dbReference type="InterPro" id="IPR001356">
    <property type="entry name" value="HD"/>
</dbReference>
<feature type="region of interest" description="Disordered" evidence="7">
    <location>
        <begin position="190"/>
        <end position="209"/>
    </location>
</feature>
<evidence type="ECO:0000256" key="2">
    <source>
        <dbReference type="ARBA" id="ARBA00023125"/>
    </source>
</evidence>
<dbReference type="PANTHER" id="PTHR24329">
    <property type="entry name" value="HOMEOBOX PROTEIN ARISTALESS"/>
    <property type="match status" value="1"/>
</dbReference>
<feature type="compositionally biased region" description="Low complexity" evidence="7">
    <location>
        <begin position="1"/>
        <end position="51"/>
    </location>
</feature>
<dbReference type="GO" id="GO:0030182">
    <property type="term" value="P:neuron differentiation"/>
    <property type="evidence" value="ECO:0007669"/>
    <property type="project" value="EnsemblMetazoa"/>
</dbReference>
<dbReference type="GO" id="GO:0005634">
    <property type="term" value="C:nucleus"/>
    <property type="evidence" value="ECO:0007669"/>
    <property type="project" value="UniProtKB-SubCell"/>
</dbReference>
<dbReference type="InterPro" id="IPR050649">
    <property type="entry name" value="Paired_Homeobox_TFs"/>
</dbReference>
<dbReference type="PROSITE" id="PS00027">
    <property type="entry name" value="HOMEOBOX_1"/>
    <property type="match status" value="1"/>
</dbReference>
<dbReference type="PROSITE" id="PS50071">
    <property type="entry name" value="HOMEOBOX_2"/>
    <property type="match status" value="1"/>
</dbReference>
<dbReference type="HOGENOM" id="CLU_963860_0_0_1"/>
<evidence type="ECO:0000256" key="5">
    <source>
        <dbReference type="PROSITE-ProRule" id="PRU00108"/>
    </source>
</evidence>
<proteinExistence type="predicted"/>
<feature type="compositionally biased region" description="Basic and acidic residues" evidence="7">
    <location>
        <begin position="126"/>
        <end position="141"/>
    </location>
</feature>